<gene>
    <name evidence="2" type="ORF">METZ01_LOCUS100455</name>
</gene>
<organism evidence="2">
    <name type="scientific">marine metagenome</name>
    <dbReference type="NCBI Taxonomy" id="408172"/>
    <lineage>
        <taxon>unclassified sequences</taxon>
        <taxon>metagenomes</taxon>
        <taxon>ecological metagenomes</taxon>
    </lineage>
</organism>
<accession>A0A381W5K5</accession>
<reference evidence="2" key="1">
    <citation type="submission" date="2018-05" db="EMBL/GenBank/DDBJ databases">
        <authorList>
            <person name="Lanie J.A."/>
            <person name="Ng W.-L."/>
            <person name="Kazmierczak K.M."/>
            <person name="Andrzejewski T.M."/>
            <person name="Davidsen T.M."/>
            <person name="Wayne K.J."/>
            <person name="Tettelin H."/>
            <person name="Glass J.I."/>
            <person name="Rusch D."/>
            <person name="Podicherti R."/>
            <person name="Tsui H.-C.T."/>
            <person name="Winkler M.E."/>
        </authorList>
    </citation>
    <scope>NUCLEOTIDE SEQUENCE</scope>
</reference>
<name>A0A381W5K5_9ZZZZ</name>
<dbReference type="EMBL" id="UINC01010725">
    <property type="protein sequence ID" value="SVA47601.1"/>
    <property type="molecule type" value="Genomic_DNA"/>
</dbReference>
<evidence type="ECO:0000256" key="1">
    <source>
        <dbReference type="SAM" id="MobiDB-lite"/>
    </source>
</evidence>
<protein>
    <submittedName>
        <fullName evidence="2">Uncharacterized protein</fullName>
    </submittedName>
</protein>
<feature type="region of interest" description="Disordered" evidence="1">
    <location>
        <begin position="1"/>
        <end position="22"/>
    </location>
</feature>
<dbReference type="AlphaFoldDB" id="A0A381W5K5"/>
<feature type="non-terminal residue" evidence="2">
    <location>
        <position position="1"/>
    </location>
</feature>
<evidence type="ECO:0000313" key="2">
    <source>
        <dbReference type="EMBL" id="SVA47601.1"/>
    </source>
</evidence>
<proteinExistence type="predicted"/>
<sequence length="52" mass="5925">VGKTKNTEPQNRPNTAMKLPGEPTPFLFYIITPKMERQYLTVDSSIRQDKSG</sequence>